<reference evidence="1 2" key="1">
    <citation type="journal article" date="2023" name="Insect Mol. Biol.">
        <title>Genome sequencing provides insights into the evolution of gene families encoding plant cell wall-degrading enzymes in longhorned beetles.</title>
        <authorList>
            <person name="Shin N.R."/>
            <person name="Okamura Y."/>
            <person name="Kirsch R."/>
            <person name="Pauchet Y."/>
        </authorList>
    </citation>
    <scope>NUCLEOTIDE SEQUENCE [LARGE SCALE GENOMIC DNA]</scope>
    <source>
        <strain evidence="1">EAD_L_NR</strain>
    </source>
</reference>
<gene>
    <name evidence="1" type="ORF">NQ315_014459</name>
</gene>
<organism evidence="1 2">
    <name type="scientific">Exocentrus adspersus</name>
    <dbReference type="NCBI Taxonomy" id="1586481"/>
    <lineage>
        <taxon>Eukaryota</taxon>
        <taxon>Metazoa</taxon>
        <taxon>Ecdysozoa</taxon>
        <taxon>Arthropoda</taxon>
        <taxon>Hexapoda</taxon>
        <taxon>Insecta</taxon>
        <taxon>Pterygota</taxon>
        <taxon>Neoptera</taxon>
        <taxon>Endopterygota</taxon>
        <taxon>Coleoptera</taxon>
        <taxon>Polyphaga</taxon>
        <taxon>Cucujiformia</taxon>
        <taxon>Chrysomeloidea</taxon>
        <taxon>Cerambycidae</taxon>
        <taxon>Lamiinae</taxon>
        <taxon>Acanthocinini</taxon>
        <taxon>Exocentrus</taxon>
    </lineage>
</organism>
<proteinExistence type="predicted"/>
<protein>
    <submittedName>
        <fullName evidence="1">Uncharacterized protein</fullName>
    </submittedName>
</protein>
<keyword evidence="2" id="KW-1185">Reference proteome</keyword>
<accession>A0AAV8V8F9</accession>
<evidence type="ECO:0000313" key="1">
    <source>
        <dbReference type="EMBL" id="KAJ8910250.1"/>
    </source>
</evidence>
<dbReference type="AlphaFoldDB" id="A0AAV8V8F9"/>
<comment type="caution">
    <text evidence="1">The sequence shown here is derived from an EMBL/GenBank/DDBJ whole genome shotgun (WGS) entry which is preliminary data.</text>
</comment>
<name>A0AAV8V8F9_9CUCU</name>
<dbReference type="EMBL" id="JANEYG010000330">
    <property type="protein sequence ID" value="KAJ8910250.1"/>
    <property type="molecule type" value="Genomic_DNA"/>
</dbReference>
<sequence length="80" mass="8868">MNSTPYHSALAEKEPLITVYEQFDSYRYRDAHAMLFDSEFTAMLAEASPPLALSLSHTYGSPGVYSVTAVGRVHRSISKV</sequence>
<evidence type="ECO:0000313" key="2">
    <source>
        <dbReference type="Proteomes" id="UP001159042"/>
    </source>
</evidence>
<dbReference type="Proteomes" id="UP001159042">
    <property type="component" value="Unassembled WGS sequence"/>
</dbReference>